<feature type="transmembrane region" description="Helical" evidence="2">
    <location>
        <begin position="51"/>
        <end position="78"/>
    </location>
</feature>
<evidence type="ECO:0000256" key="1">
    <source>
        <dbReference type="SAM" id="MobiDB-lite"/>
    </source>
</evidence>
<organism evidence="3 4">
    <name type="scientific">Blomia tropicalis</name>
    <name type="common">Mite</name>
    <dbReference type="NCBI Taxonomy" id="40697"/>
    <lineage>
        <taxon>Eukaryota</taxon>
        <taxon>Metazoa</taxon>
        <taxon>Ecdysozoa</taxon>
        <taxon>Arthropoda</taxon>
        <taxon>Chelicerata</taxon>
        <taxon>Arachnida</taxon>
        <taxon>Acari</taxon>
        <taxon>Acariformes</taxon>
        <taxon>Sarcoptiformes</taxon>
        <taxon>Astigmata</taxon>
        <taxon>Glycyphagoidea</taxon>
        <taxon>Echimyopodidae</taxon>
        <taxon>Blomia</taxon>
    </lineage>
</organism>
<protein>
    <submittedName>
        <fullName evidence="3">Uncharacterized protein</fullName>
    </submittedName>
</protein>
<dbReference type="AlphaFoldDB" id="A0A9Q0RMC0"/>
<name>A0A9Q0RMC0_BLOTA</name>
<keyword evidence="2" id="KW-1133">Transmembrane helix</keyword>
<sequence length="161" mass="18686">MESTNDHQVPPQPPPRFTSQQSKTIPLTPVIDNKDFDSNVKPIRPEIWFRIAYISVSSAIFGILTILCGTILFLIRIFRLKTKNDEVYYFGRYLNKNLSIYIFFIGLGIALLSGLLYHASLLRIGRYIESIQNYNSKAKREARERNIYNEDDSLLKSTEYN</sequence>
<comment type="caution">
    <text evidence="3">The sequence shown here is derived from an EMBL/GenBank/DDBJ whole genome shotgun (WGS) entry which is preliminary data.</text>
</comment>
<dbReference type="Proteomes" id="UP001142055">
    <property type="component" value="Chromosome 3"/>
</dbReference>
<dbReference type="EMBL" id="JAPWDV010000003">
    <property type="protein sequence ID" value="KAJ6218321.1"/>
    <property type="molecule type" value="Genomic_DNA"/>
</dbReference>
<keyword evidence="2" id="KW-0812">Transmembrane</keyword>
<feature type="region of interest" description="Disordered" evidence="1">
    <location>
        <begin position="1"/>
        <end position="21"/>
    </location>
</feature>
<proteinExistence type="predicted"/>
<feature type="transmembrane region" description="Helical" evidence="2">
    <location>
        <begin position="98"/>
        <end position="117"/>
    </location>
</feature>
<accession>A0A9Q0RMC0</accession>
<keyword evidence="2" id="KW-0472">Membrane</keyword>
<reference evidence="3" key="1">
    <citation type="submission" date="2022-12" db="EMBL/GenBank/DDBJ databases">
        <title>Genome assemblies of Blomia tropicalis.</title>
        <authorList>
            <person name="Cui Y."/>
        </authorList>
    </citation>
    <scope>NUCLEOTIDE SEQUENCE</scope>
    <source>
        <tissue evidence="3">Adult mites</tissue>
    </source>
</reference>
<gene>
    <name evidence="3" type="ORF">RDWZM_009478</name>
</gene>
<evidence type="ECO:0000313" key="3">
    <source>
        <dbReference type="EMBL" id="KAJ6218321.1"/>
    </source>
</evidence>
<evidence type="ECO:0000256" key="2">
    <source>
        <dbReference type="SAM" id="Phobius"/>
    </source>
</evidence>
<evidence type="ECO:0000313" key="4">
    <source>
        <dbReference type="Proteomes" id="UP001142055"/>
    </source>
</evidence>
<keyword evidence="4" id="KW-1185">Reference proteome</keyword>